<dbReference type="KEGG" id="hbi:HBZC1_05060"/>
<dbReference type="HOGENOM" id="CLU_3026015_0_0_7"/>
<reference evidence="1 2" key="1">
    <citation type="journal article" date="2011" name="J. Bacteriol.">
        <title>Genome sequence of Helicobacter bizzozeronii strain CIII-1, an isolate from human gastric mucosa.</title>
        <authorList>
            <person name="Schott T."/>
            <person name="Rossi M."/>
            <person name="Hanninen M.L."/>
        </authorList>
    </citation>
    <scope>NUCLEOTIDE SEQUENCE [LARGE SCALE GENOMIC DNA]</scope>
    <source>
        <strain evidence="1 2">CIII-1</strain>
    </source>
</reference>
<organism evidence="1 2">
    <name type="scientific">Helicobacter bizzozeronii (strain CIII-1)</name>
    <dbReference type="NCBI Taxonomy" id="1002804"/>
    <lineage>
        <taxon>Bacteria</taxon>
        <taxon>Pseudomonadati</taxon>
        <taxon>Campylobacterota</taxon>
        <taxon>Epsilonproteobacteria</taxon>
        <taxon>Campylobacterales</taxon>
        <taxon>Helicobacteraceae</taxon>
        <taxon>Helicobacter</taxon>
    </lineage>
</organism>
<dbReference type="Proteomes" id="UP000008387">
    <property type="component" value="Chromosome"/>
</dbReference>
<evidence type="ECO:0000313" key="1">
    <source>
        <dbReference type="EMBL" id="CCB79492.1"/>
    </source>
</evidence>
<evidence type="ECO:0000313" key="2">
    <source>
        <dbReference type="Proteomes" id="UP000008387"/>
    </source>
</evidence>
<dbReference type="EMBL" id="FR871757">
    <property type="protein sequence ID" value="CCB79492.1"/>
    <property type="molecule type" value="Genomic_DNA"/>
</dbReference>
<protein>
    <submittedName>
        <fullName evidence="1">Uncharacterized protein</fullName>
    </submittedName>
</protein>
<sequence length="55" mass="6258">MQQVQQQANTYASGFGAKQGELINISVTKEIYPWFWWLLGSECVKVRGFARPASH</sequence>
<gene>
    <name evidence="1" type="ordered locus">HBZC1_05060</name>
</gene>
<name>F8KQ27_HELBC</name>
<dbReference type="AlphaFoldDB" id="F8KQ27"/>
<keyword evidence="2" id="KW-1185">Reference proteome</keyword>
<accession>F8KQ27</accession>
<proteinExistence type="predicted"/>